<gene>
    <name evidence="1" type="ORF">NTU39_05405</name>
</gene>
<dbReference type="EMBL" id="CP102780">
    <property type="protein sequence ID" value="UVA80460.1"/>
    <property type="molecule type" value="Genomic_DNA"/>
</dbReference>
<protein>
    <submittedName>
        <fullName evidence="1">Uncharacterized protein</fullName>
    </submittedName>
</protein>
<sequence length="69" mass="7516">MKQLQALDDAIASGELSVAYDGKRIEYRSIDQLIQARNLVRDGLVAQGLLNPPAMTNRGPGSLTVFSRD</sequence>
<dbReference type="NCBIfam" id="NF047331">
    <property type="entry name" value="phage_HTJ"/>
    <property type="match status" value="1"/>
</dbReference>
<dbReference type="Proteomes" id="UP001058980">
    <property type="component" value="Chromosome"/>
</dbReference>
<dbReference type="RefSeq" id="WP_257959392.1">
    <property type="nucleotide sequence ID" value="NZ_CP102780.1"/>
</dbReference>
<reference evidence="1" key="1">
    <citation type="submission" date="2022-08" db="EMBL/GenBank/DDBJ databases">
        <title>Multi-unit outbreak of Pandoraea commovens among non-cystic fibrosis intensive care patients from 2019 to 2021 in Berlin, Germany.</title>
        <authorList>
            <person name="Menzel P."/>
        </authorList>
    </citation>
    <scope>NUCLEOTIDE SEQUENCE</scope>
    <source>
        <strain evidence="1">LB-19-202-79</strain>
    </source>
</reference>
<proteinExistence type="predicted"/>
<keyword evidence="2" id="KW-1185">Reference proteome</keyword>
<organism evidence="1 2">
    <name type="scientific">Pandoraea commovens</name>
    <dbReference type="NCBI Taxonomy" id="2508289"/>
    <lineage>
        <taxon>Bacteria</taxon>
        <taxon>Pseudomonadati</taxon>
        <taxon>Pseudomonadota</taxon>
        <taxon>Betaproteobacteria</taxon>
        <taxon>Burkholderiales</taxon>
        <taxon>Burkholderiaceae</taxon>
        <taxon>Pandoraea</taxon>
    </lineage>
</organism>
<name>A0ABY5QIV0_9BURK</name>
<accession>A0ABY5QIV0</accession>
<evidence type="ECO:0000313" key="2">
    <source>
        <dbReference type="Proteomes" id="UP001058980"/>
    </source>
</evidence>
<evidence type="ECO:0000313" key="1">
    <source>
        <dbReference type="EMBL" id="UVA80460.1"/>
    </source>
</evidence>